<protein>
    <recommendedName>
        <fullName evidence="3">Peptidase S49 domain-containing protein</fullName>
    </recommendedName>
</protein>
<dbReference type="GO" id="GO:0006508">
    <property type="term" value="P:proteolysis"/>
    <property type="evidence" value="ECO:0007669"/>
    <property type="project" value="InterPro"/>
</dbReference>
<geneLocation type="plasmid" evidence="4 5">
    <name>pFA13</name>
</geneLocation>
<feature type="compositionally biased region" description="Basic and acidic residues" evidence="2">
    <location>
        <begin position="338"/>
        <end position="354"/>
    </location>
</feature>
<dbReference type="PANTHER" id="PTHR42987:SF4">
    <property type="entry name" value="PROTEASE SOHB-RELATED"/>
    <property type="match status" value="1"/>
</dbReference>
<dbReference type="InterPro" id="IPR029045">
    <property type="entry name" value="ClpP/crotonase-like_dom_sf"/>
</dbReference>
<evidence type="ECO:0000256" key="2">
    <source>
        <dbReference type="SAM" id="MobiDB-lite"/>
    </source>
</evidence>
<sequence length="415" mass="45190">MGGDMDLDMDRKTEHEKEIIASQNLPMAGSGGESEEFDWWLRGYNPKTGRVQTKVNRFSDLPDGSVAIIRNVGAMMKADQWCGPMGSETKERILMSAVGSDNIVGIVWECDSGGGMVAGTESLAGTLEYADKIKPTITFVNGMTCSACYWTASKTRHIMMGGKTSEVGSIGTMISWWDMQGYYEEQGYKLHTIRASKSTDKNEDFYQAQKGNYEPIIKETLDPINEEFHASVKASRPGIDKDCFSGKVYFTAKALENGLADSEGTLQDAIDFVLAEAENKTGSNSSNDNETEMSTEKKSLKQSVADAVASALGADDMASKVTALEGERDSAQASLATAEKERDDAQTAKTKAEGDLATAKTRISELEAEVTRLGGLTNTNKDRVQNKNTETENEEDQSGINAQIKAMRQEQGIED</sequence>
<accession>A0AAU9CYW5</accession>
<name>A0AAU9CYW5_9BACT</name>
<keyword evidence="5" id="KW-1185">Reference proteome</keyword>
<dbReference type="GO" id="GO:0008233">
    <property type="term" value="F:peptidase activity"/>
    <property type="evidence" value="ECO:0007669"/>
    <property type="project" value="InterPro"/>
</dbReference>
<dbReference type="AlphaFoldDB" id="A0AAU9CYW5"/>
<feature type="region of interest" description="Disordered" evidence="2">
    <location>
        <begin position="374"/>
        <end position="415"/>
    </location>
</feature>
<dbReference type="PANTHER" id="PTHR42987">
    <property type="entry name" value="PEPTIDASE S49"/>
    <property type="match status" value="1"/>
</dbReference>
<feature type="domain" description="Peptidase S49" evidence="3">
    <location>
        <begin position="131"/>
        <end position="272"/>
    </location>
</feature>
<dbReference type="Gene3D" id="3.90.226.10">
    <property type="entry name" value="2-enoyl-CoA Hydratase, Chain A, domain 1"/>
    <property type="match status" value="1"/>
</dbReference>
<evidence type="ECO:0000313" key="5">
    <source>
        <dbReference type="Proteomes" id="UP001348817"/>
    </source>
</evidence>
<dbReference type="SUPFAM" id="SSF52096">
    <property type="entry name" value="ClpP/crotonase"/>
    <property type="match status" value="1"/>
</dbReference>
<feature type="region of interest" description="Disordered" evidence="2">
    <location>
        <begin position="323"/>
        <end position="356"/>
    </location>
</feature>
<dbReference type="InterPro" id="IPR002142">
    <property type="entry name" value="Peptidase_S49"/>
</dbReference>
<organism evidence="4 5">
    <name type="scientific">Fulvitalea axinellae</name>
    <dbReference type="NCBI Taxonomy" id="1182444"/>
    <lineage>
        <taxon>Bacteria</taxon>
        <taxon>Pseudomonadati</taxon>
        <taxon>Bacteroidota</taxon>
        <taxon>Cytophagia</taxon>
        <taxon>Cytophagales</taxon>
        <taxon>Persicobacteraceae</taxon>
        <taxon>Fulvitalea</taxon>
    </lineage>
</organism>
<dbReference type="EMBL" id="AP025327">
    <property type="protein sequence ID" value="BDD13143.1"/>
    <property type="molecule type" value="Genomic_DNA"/>
</dbReference>
<dbReference type="Pfam" id="PF01343">
    <property type="entry name" value="Peptidase_S49"/>
    <property type="match status" value="1"/>
</dbReference>
<evidence type="ECO:0000259" key="3">
    <source>
        <dbReference type="Pfam" id="PF01343"/>
    </source>
</evidence>
<comment type="similarity">
    <text evidence="1">Belongs to the peptidase S49 family.</text>
</comment>
<dbReference type="KEGG" id="fax:FUAX_55750"/>
<reference evidence="4 5" key="1">
    <citation type="submission" date="2021-12" db="EMBL/GenBank/DDBJ databases">
        <title>Genome sequencing of bacteria with rrn-lacking chromosome and rrn-plasmid.</title>
        <authorList>
            <person name="Anda M."/>
            <person name="Iwasaki W."/>
        </authorList>
    </citation>
    <scope>NUCLEOTIDE SEQUENCE [LARGE SCALE GENOMIC DNA]</scope>
    <source>
        <strain evidence="4 5">DSM 100852</strain>
        <plasmid evidence="4 5">pFA13</plasmid>
    </source>
</reference>
<evidence type="ECO:0000313" key="4">
    <source>
        <dbReference type="EMBL" id="BDD13143.1"/>
    </source>
</evidence>
<feature type="region of interest" description="Disordered" evidence="2">
    <location>
        <begin position="279"/>
        <end position="302"/>
    </location>
</feature>
<evidence type="ECO:0000256" key="1">
    <source>
        <dbReference type="ARBA" id="ARBA00008683"/>
    </source>
</evidence>
<dbReference type="Proteomes" id="UP001348817">
    <property type="component" value="Plasmid pFA13"/>
</dbReference>
<keyword evidence="4" id="KW-0614">Plasmid</keyword>
<proteinExistence type="inferred from homology"/>
<gene>
    <name evidence="4" type="ORF">FUAX_55750</name>
</gene>